<gene>
    <name evidence="2" type="ORF">LZ480_18835</name>
</gene>
<dbReference type="Proteomes" id="UP001316087">
    <property type="component" value="Unassembled WGS sequence"/>
</dbReference>
<keyword evidence="1" id="KW-0812">Transmembrane</keyword>
<name>A0ABS9UHT1_9BACL</name>
<reference evidence="2 3" key="1">
    <citation type="submission" date="2022-03" db="EMBL/GenBank/DDBJ databases">
        <authorList>
            <person name="Jo J.-H."/>
            <person name="Im W.-T."/>
        </authorList>
    </citation>
    <scope>NUCLEOTIDE SEQUENCE [LARGE SCALE GENOMIC DNA]</scope>
    <source>
        <strain evidence="2 3">MA9</strain>
    </source>
</reference>
<feature type="transmembrane region" description="Helical" evidence="1">
    <location>
        <begin position="53"/>
        <end position="74"/>
    </location>
</feature>
<organism evidence="2 3">
    <name type="scientific">Solibacillus palustris</name>
    <dbReference type="NCBI Taxonomy" id="2908203"/>
    <lineage>
        <taxon>Bacteria</taxon>
        <taxon>Bacillati</taxon>
        <taxon>Bacillota</taxon>
        <taxon>Bacilli</taxon>
        <taxon>Bacillales</taxon>
        <taxon>Caryophanaceae</taxon>
        <taxon>Solibacillus</taxon>
    </lineage>
</organism>
<feature type="transmembrane region" description="Helical" evidence="1">
    <location>
        <begin position="7"/>
        <end position="23"/>
    </location>
</feature>
<proteinExistence type="predicted"/>
<evidence type="ECO:0000313" key="3">
    <source>
        <dbReference type="Proteomes" id="UP001316087"/>
    </source>
</evidence>
<comment type="caution">
    <text evidence="2">The sequence shown here is derived from an EMBL/GenBank/DDBJ whole genome shotgun (WGS) entry which is preliminary data.</text>
</comment>
<keyword evidence="3" id="KW-1185">Reference proteome</keyword>
<accession>A0ABS9UHT1</accession>
<dbReference type="EMBL" id="JAKZFC010000012">
    <property type="protein sequence ID" value="MCH7323930.1"/>
    <property type="molecule type" value="Genomic_DNA"/>
</dbReference>
<evidence type="ECO:0000313" key="2">
    <source>
        <dbReference type="EMBL" id="MCH7323930.1"/>
    </source>
</evidence>
<feature type="transmembrane region" description="Helical" evidence="1">
    <location>
        <begin position="29"/>
        <end position="46"/>
    </location>
</feature>
<evidence type="ECO:0000256" key="1">
    <source>
        <dbReference type="SAM" id="Phobius"/>
    </source>
</evidence>
<dbReference type="RefSeq" id="WP_241371090.1">
    <property type="nucleotide sequence ID" value="NZ_JAKZFC010000012.1"/>
</dbReference>
<keyword evidence="1" id="KW-0472">Membrane</keyword>
<protein>
    <submittedName>
        <fullName evidence="2">Uncharacterized protein</fullName>
    </submittedName>
</protein>
<keyword evidence="1" id="KW-1133">Transmembrane helix</keyword>
<sequence>MKKIHIFNIISGLIVLFVLGSAIATGSNLLPYALIALFFAFYYLQVRTKLRVIALFGNIIILLFSLATLLPFLFAP</sequence>